<keyword evidence="1" id="KW-0812">Transmembrane</keyword>
<dbReference type="NCBIfam" id="TIGR02532">
    <property type="entry name" value="IV_pilin_GFxxxE"/>
    <property type="match status" value="1"/>
</dbReference>
<sequence length="214" mass="24563">MVSKNRLKITPIPIKYPIITGFTLLEVLVVLVIMTLLMTFLLQTLHHVATARVHILRQLNTFQQGAIQEFWFRHSTAGLIADYPDIEDNQAFKGEHRRFSGLTTAALHADAGVPTAFAWAIVEEKGQHILQYQTKSETWSVLQWSGEGHTMGFQYADREGKWHDTWPPQQFGIEPPQLPEAILLTAQRGRHPVTWFIKMNALRNPKPDLRLMEF</sequence>
<dbReference type="OrthoDB" id="5625155at2"/>
<dbReference type="RefSeq" id="WP_086488094.1">
    <property type="nucleotide sequence ID" value="NZ_MSLT01000012.1"/>
</dbReference>
<accession>A0A251X9X0</accession>
<keyword evidence="1" id="KW-1133">Transmembrane helix</keyword>
<feature type="transmembrane region" description="Helical" evidence="1">
    <location>
        <begin position="21"/>
        <end position="42"/>
    </location>
</feature>
<dbReference type="Proteomes" id="UP000194798">
    <property type="component" value="Unassembled WGS sequence"/>
</dbReference>
<dbReference type="AlphaFoldDB" id="A0A251X9X0"/>
<evidence type="ECO:0000313" key="2">
    <source>
        <dbReference type="EMBL" id="OUD14312.1"/>
    </source>
</evidence>
<gene>
    <name evidence="2" type="ORF">TPSD3_08290</name>
</gene>
<comment type="caution">
    <text evidence="2">The sequence shown here is derived from an EMBL/GenBank/DDBJ whole genome shotgun (WGS) entry which is preliminary data.</text>
</comment>
<name>A0A251X9X0_9GAMM</name>
<dbReference type="SUPFAM" id="SSF54523">
    <property type="entry name" value="Pili subunits"/>
    <property type="match status" value="1"/>
</dbReference>
<dbReference type="InterPro" id="IPR012902">
    <property type="entry name" value="N_methyl_site"/>
</dbReference>
<keyword evidence="1" id="KW-0472">Membrane</keyword>
<dbReference type="InterPro" id="IPR045584">
    <property type="entry name" value="Pilin-like"/>
</dbReference>
<proteinExistence type="predicted"/>
<protein>
    <recommendedName>
        <fullName evidence="4">Prepilin-type N-terminal cleavage/methylation domain-containing protein</fullName>
    </recommendedName>
</protein>
<organism evidence="2 3">
    <name type="scientific">Thioflexithrix psekupsensis</name>
    <dbReference type="NCBI Taxonomy" id="1570016"/>
    <lineage>
        <taxon>Bacteria</taxon>
        <taxon>Pseudomonadati</taxon>
        <taxon>Pseudomonadota</taxon>
        <taxon>Gammaproteobacteria</taxon>
        <taxon>Thiotrichales</taxon>
        <taxon>Thioflexithrix</taxon>
    </lineage>
</organism>
<evidence type="ECO:0008006" key="4">
    <source>
        <dbReference type="Google" id="ProtNLM"/>
    </source>
</evidence>
<evidence type="ECO:0000313" key="3">
    <source>
        <dbReference type="Proteomes" id="UP000194798"/>
    </source>
</evidence>
<dbReference type="EMBL" id="MSLT01000012">
    <property type="protein sequence ID" value="OUD14312.1"/>
    <property type="molecule type" value="Genomic_DNA"/>
</dbReference>
<evidence type="ECO:0000256" key="1">
    <source>
        <dbReference type="SAM" id="Phobius"/>
    </source>
</evidence>
<keyword evidence="3" id="KW-1185">Reference proteome</keyword>
<reference evidence="2 3" key="1">
    <citation type="submission" date="2016-12" db="EMBL/GenBank/DDBJ databases">
        <title>Thioflexothrix psekupsii D3 genome sequencing and assembly.</title>
        <authorList>
            <person name="Fomenkov A."/>
            <person name="Vincze T."/>
            <person name="Grabovich M."/>
            <person name="Anton B.P."/>
            <person name="Dubinina G."/>
            <person name="Orlova M."/>
            <person name="Belousova E."/>
            <person name="Roberts R.J."/>
        </authorList>
    </citation>
    <scope>NUCLEOTIDE SEQUENCE [LARGE SCALE GENOMIC DNA]</scope>
    <source>
        <strain evidence="2">D3</strain>
    </source>
</reference>
<dbReference type="PROSITE" id="PS00409">
    <property type="entry name" value="PROKAR_NTER_METHYL"/>
    <property type="match status" value="1"/>
</dbReference>